<gene>
    <name evidence="2" type="ORF">GB881_18700</name>
</gene>
<comment type="caution">
    <text evidence="2">The sequence shown here is derived from an EMBL/GenBank/DDBJ whole genome shotgun (WGS) entry which is preliminary data.</text>
</comment>
<dbReference type="Proteomes" id="UP000437709">
    <property type="component" value="Unassembled WGS sequence"/>
</dbReference>
<feature type="domain" description="CinA C-terminal" evidence="1">
    <location>
        <begin position="5"/>
        <end position="120"/>
    </location>
</feature>
<dbReference type="NCBIfam" id="TIGR00199">
    <property type="entry name" value="PncC_domain"/>
    <property type="match status" value="1"/>
</dbReference>
<dbReference type="AlphaFoldDB" id="A0A6N7ESE9"/>
<dbReference type="Pfam" id="PF02464">
    <property type="entry name" value="CinA"/>
    <property type="match status" value="1"/>
</dbReference>
<protein>
    <submittedName>
        <fullName evidence="2">Nicotinamide-nucleotide amidohydrolase family protein</fullName>
    </submittedName>
</protein>
<accession>A0A6N7ESE9</accession>
<proteinExistence type="predicted"/>
<evidence type="ECO:0000313" key="3">
    <source>
        <dbReference type="Proteomes" id="UP000437709"/>
    </source>
</evidence>
<evidence type="ECO:0000313" key="2">
    <source>
        <dbReference type="EMBL" id="MPV39036.1"/>
    </source>
</evidence>
<dbReference type="SUPFAM" id="SSF142433">
    <property type="entry name" value="CinA-like"/>
    <property type="match status" value="1"/>
</dbReference>
<keyword evidence="2" id="KW-0378">Hydrolase</keyword>
<feature type="non-terminal residue" evidence="2">
    <location>
        <position position="121"/>
    </location>
</feature>
<sequence length="121" mass="11521">MTPAGRVVAALRRQGGSLAVAESLTGGALSGALVTVPGVSAVLRGGIVAYATDLKEQLLGVDGELLAAHGPVHPEVARQMAAGAADRLGADHAIATTGVAGPGAADGAPAGTVWVAALGPG</sequence>
<organism evidence="2 3">
    <name type="scientific">Georgenia subflava</name>
    <dbReference type="NCBI Taxonomy" id="1622177"/>
    <lineage>
        <taxon>Bacteria</taxon>
        <taxon>Bacillati</taxon>
        <taxon>Actinomycetota</taxon>
        <taxon>Actinomycetes</taxon>
        <taxon>Micrococcales</taxon>
        <taxon>Bogoriellaceae</taxon>
        <taxon>Georgenia</taxon>
    </lineage>
</organism>
<dbReference type="InterPro" id="IPR008136">
    <property type="entry name" value="CinA_C"/>
</dbReference>
<keyword evidence="3" id="KW-1185">Reference proteome</keyword>
<dbReference type="InterPro" id="IPR036653">
    <property type="entry name" value="CinA-like_C"/>
</dbReference>
<dbReference type="OrthoDB" id="1253990at2"/>
<dbReference type="EMBL" id="WHPC01000144">
    <property type="protein sequence ID" value="MPV39036.1"/>
    <property type="molecule type" value="Genomic_DNA"/>
</dbReference>
<dbReference type="Gene3D" id="3.90.950.20">
    <property type="entry name" value="CinA-like"/>
    <property type="match status" value="1"/>
</dbReference>
<dbReference type="GO" id="GO:0016787">
    <property type="term" value="F:hydrolase activity"/>
    <property type="evidence" value="ECO:0007669"/>
    <property type="project" value="UniProtKB-KW"/>
</dbReference>
<name>A0A6N7ESE9_9MICO</name>
<reference evidence="2 3" key="1">
    <citation type="submission" date="2019-10" db="EMBL/GenBank/DDBJ databases">
        <title>Georgenia wutianyii sp. nov. and Georgenia yuyongxinii sp. nov. isolated from plateau pika (Ochotona curzoniae) in the Qinghai-Tibet plateau of China.</title>
        <authorList>
            <person name="Tian Z."/>
        </authorList>
    </citation>
    <scope>NUCLEOTIDE SEQUENCE [LARGE SCALE GENOMIC DNA]</scope>
    <source>
        <strain evidence="2 3">JCM 19765</strain>
    </source>
</reference>
<evidence type="ECO:0000259" key="1">
    <source>
        <dbReference type="Pfam" id="PF02464"/>
    </source>
</evidence>